<feature type="binding site" evidence="10">
    <location>
        <position position="172"/>
    </location>
    <ligand>
        <name>UDP-N-acetyl-alpha-D-glucosamine</name>
        <dbReference type="ChEBI" id="CHEBI:57705"/>
    </ligand>
</feature>
<proteinExistence type="inferred from homology"/>
<dbReference type="CDD" id="cd03785">
    <property type="entry name" value="GT28_MurG"/>
    <property type="match status" value="1"/>
</dbReference>
<dbReference type="InterPro" id="IPR007235">
    <property type="entry name" value="Glyco_trans_28_C"/>
</dbReference>
<dbReference type="PANTHER" id="PTHR21015">
    <property type="entry name" value="UDP-N-ACETYLGLUCOSAMINE--N-ACETYLMURAMYL-(PENTAPEPTIDE) PYROPHOSPHORYL-UNDECAPRENOL N-ACETYLGLUCOSAMINE TRANSFERASE 1"/>
    <property type="match status" value="1"/>
</dbReference>
<keyword evidence="4 10" id="KW-0808">Transferase</keyword>
<dbReference type="InterPro" id="IPR006009">
    <property type="entry name" value="GlcNAc_MurG"/>
</dbReference>
<dbReference type="GO" id="GO:0051301">
    <property type="term" value="P:cell division"/>
    <property type="evidence" value="ECO:0007669"/>
    <property type="project" value="UniProtKB-KW"/>
</dbReference>
<comment type="pathway">
    <text evidence="10">Cell wall biogenesis; peptidoglycan biosynthesis.</text>
</comment>
<dbReference type="GO" id="GO:0005886">
    <property type="term" value="C:plasma membrane"/>
    <property type="evidence" value="ECO:0007669"/>
    <property type="project" value="UniProtKB-SubCell"/>
</dbReference>
<evidence type="ECO:0000313" key="14">
    <source>
        <dbReference type="Proteomes" id="UP000178532"/>
    </source>
</evidence>
<evidence type="ECO:0000256" key="1">
    <source>
        <dbReference type="ARBA" id="ARBA00022475"/>
    </source>
</evidence>
<evidence type="ECO:0000256" key="6">
    <source>
        <dbReference type="ARBA" id="ARBA00022984"/>
    </source>
</evidence>
<dbReference type="GO" id="GO:0051991">
    <property type="term" value="F:UDP-N-acetyl-D-glucosamine:N-acetylmuramoyl-L-alanyl-D-glutamyl-meso-2,6-diaminopimelyl-D-alanyl-D-alanine-diphosphoundecaprenol 4-beta-N-acetylglucosaminlytransferase activity"/>
    <property type="evidence" value="ECO:0007669"/>
    <property type="project" value="RHEA"/>
</dbReference>
<dbReference type="AlphaFoldDB" id="A0A1F6DMP4"/>
<evidence type="ECO:0000313" key="13">
    <source>
        <dbReference type="EMBL" id="OGG62643.1"/>
    </source>
</evidence>
<feature type="binding site" evidence="10">
    <location>
        <position position="202"/>
    </location>
    <ligand>
        <name>UDP-N-acetyl-alpha-D-glucosamine</name>
        <dbReference type="ChEBI" id="CHEBI:57705"/>
    </ligand>
</feature>
<keyword evidence="1 10" id="KW-1003">Cell membrane</keyword>
<keyword evidence="3 10" id="KW-0328">Glycosyltransferase</keyword>
<keyword evidence="8 10" id="KW-0131">Cell cycle</keyword>
<evidence type="ECO:0000256" key="9">
    <source>
        <dbReference type="ARBA" id="ARBA00023316"/>
    </source>
</evidence>
<dbReference type="Gene3D" id="3.40.50.2000">
    <property type="entry name" value="Glycogen Phosphorylase B"/>
    <property type="match status" value="2"/>
</dbReference>
<dbReference type="STRING" id="1798495.A3C19_02670"/>
<comment type="caution">
    <text evidence="13">The sequence shown here is derived from an EMBL/GenBank/DDBJ whole genome shotgun (WGS) entry which is preliminary data.</text>
</comment>
<dbReference type="Pfam" id="PF03033">
    <property type="entry name" value="Glyco_transf_28"/>
    <property type="match status" value="1"/>
</dbReference>
<keyword evidence="6 10" id="KW-0573">Peptidoglycan synthesis</keyword>
<evidence type="ECO:0000256" key="5">
    <source>
        <dbReference type="ARBA" id="ARBA00022960"/>
    </source>
</evidence>
<feature type="binding site" evidence="10">
    <location>
        <position position="307"/>
    </location>
    <ligand>
        <name>UDP-N-acetyl-alpha-D-glucosamine</name>
        <dbReference type="ChEBI" id="CHEBI:57705"/>
    </ligand>
</feature>
<accession>A0A1F6DMP4</accession>
<comment type="subcellular location">
    <subcellularLocation>
        <location evidence="10">Cell membrane</location>
        <topology evidence="10">Peripheral membrane protein</topology>
        <orientation evidence="10">Cytoplasmic side</orientation>
    </subcellularLocation>
</comment>
<gene>
    <name evidence="10" type="primary">murG</name>
    <name evidence="13" type="ORF">A3C19_02670</name>
</gene>
<dbReference type="GO" id="GO:0009252">
    <property type="term" value="P:peptidoglycan biosynthetic process"/>
    <property type="evidence" value="ECO:0007669"/>
    <property type="project" value="UniProtKB-UniRule"/>
</dbReference>
<reference evidence="13 14" key="1">
    <citation type="journal article" date="2016" name="Nat. Commun.">
        <title>Thousands of microbial genomes shed light on interconnected biogeochemical processes in an aquifer system.</title>
        <authorList>
            <person name="Anantharaman K."/>
            <person name="Brown C.T."/>
            <person name="Hug L.A."/>
            <person name="Sharon I."/>
            <person name="Castelle C.J."/>
            <person name="Probst A.J."/>
            <person name="Thomas B.C."/>
            <person name="Singh A."/>
            <person name="Wilkins M.J."/>
            <person name="Karaoz U."/>
            <person name="Brodie E.L."/>
            <person name="Williams K.H."/>
            <person name="Hubbard S.S."/>
            <person name="Banfield J.F."/>
        </authorList>
    </citation>
    <scope>NUCLEOTIDE SEQUENCE [LARGE SCALE GENOMIC DNA]</scope>
</reference>
<evidence type="ECO:0000256" key="4">
    <source>
        <dbReference type="ARBA" id="ARBA00022679"/>
    </source>
</evidence>
<evidence type="ECO:0000259" key="12">
    <source>
        <dbReference type="Pfam" id="PF04101"/>
    </source>
</evidence>
<protein>
    <recommendedName>
        <fullName evidence="10">UDP-N-acetylglucosamine--N-acetylmuramyl-(pentapeptide) pyrophosphoryl-undecaprenol N-acetylglucosamine transferase</fullName>
        <ecNumber evidence="10">2.4.1.227</ecNumber>
    </recommendedName>
    <alternativeName>
        <fullName evidence="10">Undecaprenyl-PP-MurNAc-pentapeptide-UDPGlcNAc GlcNAc transferase</fullName>
    </alternativeName>
</protein>
<dbReference type="GO" id="GO:0005975">
    <property type="term" value="P:carbohydrate metabolic process"/>
    <property type="evidence" value="ECO:0007669"/>
    <property type="project" value="InterPro"/>
</dbReference>
<feature type="binding site" evidence="10">
    <location>
        <begin position="10"/>
        <end position="12"/>
    </location>
    <ligand>
        <name>UDP-N-acetyl-alpha-D-glucosamine</name>
        <dbReference type="ChEBI" id="CHEBI:57705"/>
    </ligand>
</feature>
<feature type="domain" description="Glycosyltransferase family 28 N-terminal" evidence="11">
    <location>
        <begin position="3"/>
        <end position="147"/>
    </location>
</feature>
<dbReference type="GO" id="GO:0008360">
    <property type="term" value="P:regulation of cell shape"/>
    <property type="evidence" value="ECO:0007669"/>
    <property type="project" value="UniProtKB-KW"/>
</dbReference>
<dbReference type="GO" id="GO:0050511">
    <property type="term" value="F:undecaprenyldiphospho-muramoylpentapeptide beta-N-acetylglucosaminyltransferase activity"/>
    <property type="evidence" value="ECO:0007669"/>
    <property type="project" value="UniProtKB-UniRule"/>
</dbReference>
<comment type="caution">
    <text evidence="10">Lacks conserved residue(s) required for the propagation of feature annotation.</text>
</comment>
<organism evidence="13 14">
    <name type="scientific">Candidatus Kaiserbacteria bacterium RIFCSPHIGHO2_02_FULL_54_22</name>
    <dbReference type="NCBI Taxonomy" id="1798495"/>
    <lineage>
        <taxon>Bacteria</taxon>
        <taxon>Candidatus Kaiseribacteriota</taxon>
    </lineage>
</organism>
<evidence type="ECO:0000259" key="11">
    <source>
        <dbReference type="Pfam" id="PF03033"/>
    </source>
</evidence>
<comment type="function">
    <text evidence="10">Cell wall formation. Catalyzes the transfer of a GlcNAc subunit on undecaprenyl-pyrophosphoryl-MurNAc-pentapeptide (lipid intermediate I) to form undecaprenyl-pyrophosphoryl-MurNAc-(pentapeptide)GlcNAc (lipid intermediate II).</text>
</comment>
<comment type="catalytic activity">
    <reaction evidence="10">
        <text>di-trans,octa-cis-undecaprenyl diphospho-N-acetyl-alpha-D-muramoyl-L-alanyl-D-glutamyl-meso-2,6-diaminopimeloyl-D-alanyl-D-alanine + UDP-N-acetyl-alpha-D-glucosamine = di-trans,octa-cis-undecaprenyl diphospho-[N-acetyl-alpha-D-glucosaminyl-(1-&gt;4)]-N-acetyl-alpha-D-muramoyl-L-alanyl-D-glutamyl-meso-2,6-diaminopimeloyl-D-alanyl-D-alanine + UDP + H(+)</text>
        <dbReference type="Rhea" id="RHEA:31227"/>
        <dbReference type="ChEBI" id="CHEBI:15378"/>
        <dbReference type="ChEBI" id="CHEBI:57705"/>
        <dbReference type="ChEBI" id="CHEBI:58223"/>
        <dbReference type="ChEBI" id="CHEBI:61387"/>
        <dbReference type="ChEBI" id="CHEBI:61388"/>
        <dbReference type="EC" id="2.4.1.227"/>
    </reaction>
</comment>
<dbReference type="SUPFAM" id="SSF53756">
    <property type="entry name" value="UDP-Glycosyltransferase/glycogen phosphorylase"/>
    <property type="match status" value="1"/>
</dbReference>
<dbReference type="EMBL" id="MFLI01000005">
    <property type="protein sequence ID" value="OGG62643.1"/>
    <property type="molecule type" value="Genomic_DNA"/>
</dbReference>
<dbReference type="EC" id="2.4.1.227" evidence="10"/>
<dbReference type="UniPathway" id="UPA00219"/>
<keyword evidence="5 10" id="KW-0133">Cell shape</keyword>
<evidence type="ECO:0000256" key="10">
    <source>
        <dbReference type="HAMAP-Rule" id="MF_00033"/>
    </source>
</evidence>
<evidence type="ECO:0000256" key="7">
    <source>
        <dbReference type="ARBA" id="ARBA00023136"/>
    </source>
</evidence>
<dbReference type="InterPro" id="IPR004276">
    <property type="entry name" value="GlycoTrans_28_N"/>
</dbReference>
<evidence type="ECO:0000256" key="2">
    <source>
        <dbReference type="ARBA" id="ARBA00022618"/>
    </source>
</evidence>
<dbReference type="PANTHER" id="PTHR21015:SF22">
    <property type="entry name" value="GLYCOSYLTRANSFERASE"/>
    <property type="match status" value="1"/>
</dbReference>
<dbReference type="GO" id="GO:0071555">
    <property type="term" value="P:cell wall organization"/>
    <property type="evidence" value="ECO:0007669"/>
    <property type="project" value="UniProtKB-KW"/>
</dbReference>
<name>A0A1F6DMP4_9BACT</name>
<keyword evidence="2 10" id="KW-0132">Cell division</keyword>
<feature type="domain" description="Glycosyl transferase family 28 C-terminal" evidence="12">
    <location>
        <begin position="195"/>
        <end position="362"/>
    </location>
</feature>
<keyword evidence="9 10" id="KW-0961">Cell wall biogenesis/degradation</keyword>
<evidence type="ECO:0000256" key="3">
    <source>
        <dbReference type="ARBA" id="ARBA00022676"/>
    </source>
</evidence>
<keyword evidence="7 10" id="KW-0472">Membrane</keyword>
<dbReference type="HAMAP" id="MF_00033">
    <property type="entry name" value="MurG"/>
    <property type="match status" value="1"/>
</dbReference>
<evidence type="ECO:0000256" key="8">
    <source>
        <dbReference type="ARBA" id="ARBA00023306"/>
    </source>
</evidence>
<comment type="similarity">
    <text evidence="10">Belongs to the glycosyltransferase 28 family. MurG subfamily.</text>
</comment>
<sequence length="380" mass="41162">MTIAFTGGGTGGHFYPIVAISEALRDLVREERLIAPKLYYLAPNSFDEKALFENGVTYIHIPAGKMRRYASFRNITDLFVSFAGTISALLTLFRIYPDVVVSKGGYGSVPTVTAARLLRIPIIIHESDAKPGRANLYAAKFAKKIAISFESSAEYFPKNAQQNIARTGIPIRKALMRVETEGARQYLGLEADIPTILILGGSQGAMKINEVVLSCLGELVAVGNIIHQTGQANFKNVSAVAQVVLAKNPHESRYHPINFLDQVSLQRAAGVASVIVSRAGANAIAEIGLWKKPAIIIPIPESVSHDQRTNAYAYAKTGAAVVLEEQNLTPHLLLSEVRRIVSDPQLAERMGASAAGFTDPDAARILAHEVLSIALRHESR</sequence>
<dbReference type="Pfam" id="PF04101">
    <property type="entry name" value="Glyco_tran_28_C"/>
    <property type="match status" value="1"/>
</dbReference>
<dbReference type="Proteomes" id="UP000178532">
    <property type="component" value="Unassembled WGS sequence"/>
</dbReference>